<dbReference type="PANTHER" id="PTHR43782">
    <property type="entry name" value="ARGINASE"/>
    <property type="match status" value="1"/>
</dbReference>
<keyword evidence="2" id="KW-0378">Hydrolase</keyword>
<evidence type="ECO:0000256" key="3">
    <source>
        <dbReference type="ARBA" id="ARBA00023211"/>
    </source>
</evidence>
<accession>A0ABT8K729</accession>
<evidence type="ECO:0000256" key="2">
    <source>
        <dbReference type="ARBA" id="ARBA00022801"/>
    </source>
</evidence>
<comment type="caution">
    <text evidence="5">The sequence shown here is derived from an EMBL/GenBank/DDBJ whole genome shotgun (WGS) entry which is preliminary data.</text>
</comment>
<evidence type="ECO:0000256" key="4">
    <source>
        <dbReference type="PROSITE-ProRule" id="PRU00742"/>
    </source>
</evidence>
<dbReference type="SUPFAM" id="SSF52768">
    <property type="entry name" value="Arginase/deacetylase"/>
    <property type="match status" value="1"/>
</dbReference>
<comment type="similarity">
    <text evidence="4">Belongs to the arginase family.</text>
</comment>
<dbReference type="PROSITE" id="PS51409">
    <property type="entry name" value="ARGINASE_2"/>
    <property type="match status" value="1"/>
</dbReference>
<sequence length="299" mass="31122">MTGRVHVIGAATSAGAHGPGQELAPAAFRRYGLLAGLAESGLEVVDHGDVVTATMRPDPGHSGVADVDRVIEAARTVSRSVQEVLEADPTGRVLVLGGDCTIQLGVIAGAKAVQGDSVALAYIDLDCDLTSPANGNGIADWMGVTHLLDAPDAYRPLSGIDGRPPLLTADRLRLIAADRATPYEQRRLDELGLIRYTSEQVSASTTDVAAELGAWADGVDLLSVHVDVDVLDQTAFLIAEEQRDVPGLSLATLDRLVSALMAHPAARVLTITEVNPSRPPDPAAAFGALNDLVIAALAR</sequence>
<dbReference type="Gene3D" id="3.40.800.10">
    <property type="entry name" value="Ureohydrolase domain"/>
    <property type="match status" value="1"/>
</dbReference>
<keyword evidence="1" id="KW-0479">Metal-binding</keyword>
<dbReference type="PANTHER" id="PTHR43782:SF3">
    <property type="entry name" value="ARGINASE"/>
    <property type="match status" value="1"/>
</dbReference>
<protein>
    <submittedName>
        <fullName evidence="5">Arginase family protein</fullName>
    </submittedName>
</protein>
<gene>
    <name evidence="5" type="ORF">P5G50_00045</name>
</gene>
<keyword evidence="6" id="KW-1185">Reference proteome</keyword>
<evidence type="ECO:0000313" key="6">
    <source>
        <dbReference type="Proteomes" id="UP001174208"/>
    </source>
</evidence>
<dbReference type="Pfam" id="PF00491">
    <property type="entry name" value="Arginase"/>
    <property type="match status" value="1"/>
</dbReference>
<proteinExistence type="inferred from homology"/>
<keyword evidence="3" id="KW-0464">Manganese</keyword>
<organism evidence="5 6">
    <name type="scientific">Leifsonia williamsii</name>
    <dbReference type="NCBI Taxonomy" id="3035919"/>
    <lineage>
        <taxon>Bacteria</taxon>
        <taxon>Bacillati</taxon>
        <taxon>Actinomycetota</taxon>
        <taxon>Actinomycetes</taxon>
        <taxon>Micrococcales</taxon>
        <taxon>Microbacteriaceae</taxon>
        <taxon>Leifsonia</taxon>
    </lineage>
</organism>
<evidence type="ECO:0000256" key="1">
    <source>
        <dbReference type="ARBA" id="ARBA00022723"/>
    </source>
</evidence>
<dbReference type="InterPro" id="IPR006035">
    <property type="entry name" value="Ureohydrolase"/>
</dbReference>
<dbReference type="Proteomes" id="UP001174208">
    <property type="component" value="Unassembled WGS sequence"/>
</dbReference>
<dbReference type="InterPro" id="IPR023696">
    <property type="entry name" value="Ureohydrolase_dom_sf"/>
</dbReference>
<dbReference type="EMBL" id="JAROCF010000001">
    <property type="protein sequence ID" value="MDN4612823.1"/>
    <property type="molecule type" value="Genomic_DNA"/>
</dbReference>
<name>A0ABT8K729_9MICO</name>
<dbReference type="RefSeq" id="WP_301209643.1">
    <property type="nucleotide sequence ID" value="NZ_JAROCF010000001.1"/>
</dbReference>
<reference evidence="5" key="1">
    <citation type="submission" date="2023-06" db="EMBL/GenBank/DDBJ databases">
        <title>MT1 and MT2 Draft Genomes of Novel Species.</title>
        <authorList>
            <person name="Venkateswaran K."/>
        </authorList>
    </citation>
    <scope>NUCLEOTIDE SEQUENCE</scope>
    <source>
        <strain evidence="5">F6_8S_P_1B</strain>
    </source>
</reference>
<evidence type="ECO:0000313" key="5">
    <source>
        <dbReference type="EMBL" id="MDN4612823.1"/>
    </source>
</evidence>